<sequence>MLSRVADDVYWMARYVERAQNFSRILAIRKTQSAQMITRDRWEDFLLVFGDPHAGDVDDPSSILRHVICDASCPISLCTNIKMARDNARMARDMVSPEMWQTLTRMQNTVSGQVQDIDDESWEDLLSQVTMDALTFQSLLVSTILQDEAYHFMMIGTMLERALSTLRLLLSYFGTLSLWDNEPLYAVNALKSVTGYGAFRRAYRKQLQAPDVIQFLLFEPAFPRSVVSAAAHLLRELQALPEPGGMPRFLAGRLFAQLSYDTMDLVMEATPEVYVRRLITQFEQIHDGLMIRYFQPEVHEV</sequence>
<dbReference type="InterPro" id="IPR051680">
    <property type="entry name" value="ATP-dep_Glu-Cys_Ligase-2"/>
</dbReference>
<dbReference type="Pfam" id="PF04168">
    <property type="entry name" value="Alpha-E"/>
    <property type="match status" value="1"/>
</dbReference>
<evidence type="ECO:0000313" key="3">
    <source>
        <dbReference type="Proteomes" id="UP000192660"/>
    </source>
</evidence>
<dbReference type="InterPro" id="IPR007296">
    <property type="entry name" value="DUF403"/>
</dbReference>
<reference evidence="3" key="1">
    <citation type="submission" date="2017-04" db="EMBL/GenBank/DDBJ databases">
        <authorList>
            <person name="Varghese N."/>
            <person name="Submissions S."/>
        </authorList>
    </citation>
    <scope>NUCLEOTIDE SEQUENCE [LARGE SCALE GENOMIC DNA]</scope>
    <source>
        <strain evidence="3">DSM 9293</strain>
    </source>
</reference>
<gene>
    <name evidence="2" type="ORF">SAMN00768000_0331</name>
</gene>
<name>A0A1W1W750_SULTA</name>
<dbReference type="Proteomes" id="UP000192660">
    <property type="component" value="Unassembled WGS sequence"/>
</dbReference>
<dbReference type="RefSeq" id="WP_139793452.1">
    <property type="nucleotide sequence ID" value="NZ_FWWY01000001.1"/>
</dbReference>
<dbReference type="STRING" id="28034.BFX07_02605"/>
<dbReference type="OrthoDB" id="9803532at2"/>
<dbReference type="PANTHER" id="PTHR34595:SF7">
    <property type="entry name" value="SLL1039 PROTEIN"/>
    <property type="match status" value="1"/>
</dbReference>
<accession>A0A1W1W750</accession>
<feature type="domain" description="DUF403" evidence="1">
    <location>
        <begin position="1"/>
        <end position="294"/>
    </location>
</feature>
<keyword evidence="3" id="KW-1185">Reference proteome</keyword>
<evidence type="ECO:0000259" key="1">
    <source>
        <dbReference type="Pfam" id="PF04168"/>
    </source>
</evidence>
<dbReference type="AlphaFoldDB" id="A0A1W1W750"/>
<evidence type="ECO:0000313" key="2">
    <source>
        <dbReference type="EMBL" id="SMC02114.1"/>
    </source>
</evidence>
<organism evidence="2 3">
    <name type="scientific">Sulfobacillus thermosulfidooxidans (strain DSM 9293 / VKM B-1269 / AT-1)</name>
    <dbReference type="NCBI Taxonomy" id="929705"/>
    <lineage>
        <taxon>Bacteria</taxon>
        <taxon>Bacillati</taxon>
        <taxon>Bacillota</taxon>
        <taxon>Clostridia</taxon>
        <taxon>Eubacteriales</taxon>
        <taxon>Clostridiales Family XVII. Incertae Sedis</taxon>
        <taxon>Sulfobacillus</taxon>
    </lineage>
</organism>
<dbReference type="EMBL" id="FWWY01000001">
    <property type="protein sequence ID" value="SMC02114.1"/>
    <property type="molecule type" value="Genomic_DNA"/>
</dbReference>
<dbReference type="PANTHER" id="PTHR34595">
    <property type="entry name" value="BLR5612 PROTEIN"/>
    <property type="match status" value="1"/>
</dbReference>
<protein>
    <submittedName>
        <fullName evidence="2">Uncharacterized conserved protein, Alpha-E superfamily</fullName>
    </submittedName>
</protein>
<proteinExistence type="predicted"/>